<keyword evidence="5" id="KW-0812">Transmembrane</keyword>
<dbReference type="PANTHER" id="PTHR35851">
    <property type="entry name" value="CELL DIVISION PROTEIN FTSQ"/>
    <property type="match status" value="1"/>
</dbReference>
<dbReference type="Pfam" id="PF08478">
    <property type="entry name" value="POTRA_1"/>
    <property type="match status" value="1"/>
</dbReference>
<protein>
    <submittedName>
        <fullName evidence="10">Polypeptide-transport-associated domain protein FtsQ-type</fullName>
    </submittedName>
</protein>
<evidence type="ECO:0000313" key="11">
    <source>
        <dbReference type="Proteomes" id="UP000000845"/>
    </source>
</evidence>
<dbReference type="eggNOG" id="COG1589">
    <property type="taxonomic scope" value="Bacteria"/>
</dbReference>
<organism evidence="10 11">
    <name type="scientific">Sebaldella termitidis (strain ATCC 33386 / NCTC 11300)</name>
    <dbReference type="NCBI Taxonomy" id="526218"/>
    <lineage>
        <taxon>Bacteria</taxon>
        <taxon>Fusobacteriati</taxon>
        <taxon>Fusobacteriota</taxon>
        <taxon>Fusobacteriia</taxon>
        <taxon>Fusobacteriales</taxon>
        <taxon>Leptotrichiaceae</taxon>
        <taxon>Sebaldella</taxon>
    </lineage>
</organism>
<keyword evidence="11" id="KW-1185">Reference proteome</keyword>
<dbReference type="Gene3D" id="3.10.20.310">
    <property type="entry name" value="membrane protein fhac"/>
    <property type="match status" value="1"/>
</dbReference>
<dbReference type="InterPro" id="IPR005548">
    <property type="entry name" value="Cell_div_FtsQ/DivIB_C"/>
</dbReference>
<name>D1AJZ1_SEBTE</name>
<dbReference type="InterPro" id="IPR045335">
    <property type="entry name" value="FtsQ_C_sf"/>
</dbReference>
<keyword evidence="7" id="KW-0472">Membrane</keyword>
<sequence>MLKFLKFLVFLLMLTILIKGLFIFASKDFFKVVNVKVEGDNELIKFDITEKILQIKDNTNLVYINTKKMEKYLSEDVRVKSVKIKKVYPSELIVRIEGNKPYSYLRQKNNFYVINSDGEIFANINEITDKNLPVINAENKEDLETILQVLSKIKNEGFFSNISEVRKVKSDYEILLNDGTLIKTTIVVDTAKYDNCFKLYKSLINENKKVEYIDLRFKDINLKEKDLLQTNLEGKNGRDPK</sequence>
<dbReference type="Pfam" id="PF03799">
    <property type="entry name" value="FtsQ_DivIB_C"/>
    <property type="match status" value="1"/>
</dbReference>
<keyword evidence="8" id="KW-0131">Cell cycle</keyword>
<proteinExistence type="predicted"/>
<dbReference type="InterPro" id="IPR034746">
    <property type="entry name" value="POTRA"/>
</dbReference>
<dbReference type="GO" id="GO:0016020">
    <property type="term" value="C:membrane"/>
    <property type="evidence" value="ECO:0007669"/>
    <property type="project" value="UniProtKB-SubCell"/>
</dbReference>
<keyword evidence="2" id="KW-1003">Cell membrane</keyword>
<accession>D1AJZ1</accession>
<keyword evidence="3" id="KW-0997">Cell inner membrane</keyword>
<dbReference type="EMBL" id="CP001739">
    <property type="protein sequence ID" value="ACZ07048.1"/>
    <property type="molecule type" value="Genomic_DNA"/>
</dbReference>
<dbReference type="PANTHER" id="PTHR35851:SF1">
    <property type="entry name" value="CELL DIVISION PROTEIN FTSQ"/>
    <property type="match status" value="1"/>
</dbReference>
<dbReference type="Proteomes" id="UP000000845">
    <property type="component" value="Chromosome"/>
</dbReference>
<dbReference type="InterPro" id="IPR013685">
    <property type="entry name" value="POTRA_FtsQ_type"/>
</dbReference>
<comment type="subcellular location">
    <subcellularLocation>
        <location evidence="1">Membrane</location>
    </subcellularLocation>
</comment>
<evidence type="ECO:0000256" key="4">
    <source>
        <dbReference type="ARBA" id="ARBA00022618"/>
    </source>
</evidence>
<dbReference type="HOGENOM" id="CLU_103721_0_0_0"/>
<evidence type="ECO:0000256" key="8">
    <source>
        <dbReference type="ARBA" id="ARBA00023306"/>
    </source>
</evidence>
<reference evidence="10 11" key="2">
    <citation type="journal article" date="2010" name="Stand. Genomic Sci.">
        <title>Complete genome sequence of Sebaldella termitidis type strain (NCTC 11300).</title>
        <authorList>
            <person name="Harmon-Smith M."/>
            <person name="Celia L."/>
            <person name="Chertkov O."/>
            <person name="Lapidus A."/>
            <person name="Copeland A."/>
            <person name="Glavina Del Rio T."/>
            <person name="Nolan M."/>
            <person name="Lucas S."/>
            <person name="Tice H."/>
            <person name="Cheng J.F."/>
            <person name="Han C."/>
            <person name="Detter J.C."/>
            <person name="Bruce D."/>
            <person name="Goodwin L."/>
            <person name="Pitluck S."/>
            <person name="Pati A."/>
            <person name="Liolios K."/>
            <person name="Ivanova N."/>
            <person name="Mavromatis K."/>
            <person name="Mikhailova N."/>
            <person name="Chen A."/>
            <person name="Palaniappan K."/>
            <person name="Land M."/>
            <person name="Hauser L."/>
            <person name="Chang Y.J."/>
            <person name="Jeffries C.D."/>
            <person name="Brettin T."/>
            <person name="Goker M."/>
            <person name="Beck B."/>
            <person name="Bristow J."/>
            <person name="Eisen J.A."/>
            <person name="Markowitz V."/>
            <person name="Hugenholtz P."/>
            <person name="Kyrpides N.C."/>
            <person name="Klenk H.P."/>
            <person name="Chen F."/>
        </authorList>
    </citation>
    <scope>NUCLEOTIDE SEQUENCE [LARGE SCALE GENOMIC DNA]</scope>
    <source>
        <strain evidence="11">ATCC 33386 / NCTC 11300</strain>
    </source>
</reference>
<keyword evidence="6" id="KW-1133">Transmembrane helix</keyword>
<evidence type="ECO:0000256" key="6">
    <source>
        <dbReference type="ARBA" id="ARBA00022989"/>
    </source>
</evidence>
<dbReference type="GO" id="GO:0090529">
    <property type="term" value="P:cell septum assembly"/>
    <property type="evidence" value="ECO:0007669"/>
    <property type="project" value="InterPro"/>
</dbReference>
<keyword evidence="4" id="KW-0132">Cell division</keyword>
<evidence type="ECO:0000313" key="10">
    <source>
        <dbReference type="EMBL" id="ACZ07048.1"/>
    </source>
</evidence>
<evidence type="ECO:0000256" key="1">
    <source>
        <dbReference type="ARBA" id="ARBA00004370"/>
    </source>
</evidence>
<feature type="domain" description="POTRA" evidence="9">
    <location>
        <begin position="30"/>
        <end position="99"/>
    </location>
</feature>
<evidence type="ECO:0000256" key="2">
    <source>
        <dbReference type="ARBA" id="ARBA00022475"/>
    </source>
</evidence>
<gene>
    <name evidence="10" type="ordered locus">Sterm_0163</name>
</gene>
<evidence type="ECO:0000259" key="9">
    <source>
        <dbReference type="PROSITE" id="PS51779"/>
    </source>
</evidence>
<evidence type="ECO:0000256" key="3">
    <source>
        <dbReference type="ARBA" id="ARBA00022519"/>
    </source>
</evidence>
<dbReference type="AlphaFoldDB" id="D1AJZ1"/>
<dbReference type="Gene3D" id="3.40.50.11690">
    <property type="entry name" value="Cell division protein FtsQ/DivIB"/>
    <property type="match status" value="1"/>
</dbReference>
<evidence type="ECO:0000256" key="5">
    <source>
        <dbReference type="ARBA" id="ARBA00022692"/>
    </source>
</evidence>
<reference evidence="11" key="1">
    <citation type="submission" date="2009-09" db="EMBL/GenBank/DDBJ databases">
        <title>The complete chromosome of Sebaldella termitidis ATCC 33386.</title>
        <authorList>
            <consortium name="US DOE Joint Genome Institute (JGI-PGF)"/>
            <person name="Lucas S."/>
            <person name="Copeland A."/>
            <person name="Lapidus A."/>
            <person name="Glavina del Rio T."/>
            <person name="Dalin E."/>
            <person name="Tice H."/>
            <person name="Bruce D."/>
            <person name="Goodwin L."/>
            <person name="Pitluck S."/>
            <person name="Kyrpides N."/>
            <person name="Mavromatis K."/>
            <person name="Ivanova N."/>
            <person name="Mikhailova N."/>
            <person name="Sims D."/>
            <person name="Meincke L."/>
            <person name="Brettin T."/>
            <person name="Detter J.C."/>
            <person name="Han C."/>
            <person name="Larimer F."/>
            <person name="Land M."/>
            <person name="Hauser L."/>
            <person name="Markowitz V."/>
            <person name="Cheng J.F."/>
            <person name="Hugenholtz P."/>
            <person name="Woyke T."/>
            <person name="Wu D."/>
            <person name="Eisen J.A."/>
        </authorList>
    </citation>
    <scope>NUCLEOTIDE SEQUENCE [LARGE SCALE GENOMIC DNA]</scope>
    <source>
        <strain evidence="11">ATCC 33386 / NCTC 11300</strain>
    </source>
</reference>
<evidence type="ECO:0000256" key="7">
    <source>
        <dbReference type="ARBA" id="ARBA00023136"/>
    </source>
</evidence>
<dbReference type="PROSITE" id="PS51779">
    <property type="entry name" value="POTRA"/>
    <property type="match status" value="1"/>
</dbReference>
<dbReference type="KEGG" id="str:Sterm_0163"/>
<dbReference type="STRING" id="526218.Sterm_0163"/>
<dbReference type="InterPro" id="IPR026579">
    <property type="entry name" value="FtsQ"/>
</dbReference>